<sequence>MAPTTSPATTGRVDRYNPFAELDKRLSRLSKETKGRILFALVVLASTIPIFFSGYYLTDTAIRFVRGKPAACIQTHLERDLGFAIFAFVLSVMGFIATLWRAKPLQIASMTVLVIPIVLMSAAAIILMISGANKSDDGKTIGVNYRLDTYPRWARNFFVNDNDWGVFQRCIMREKICEKPYDKDSVIPGGCCSPPIYCGYQDVNKTWIVPNSGLYHEDINCRMWSNDKDVLCYHCDSCKAAYINDHLTFEWLLKWFCMFVAGIIWLCCFTYTFEMDAKKNNQRRQQTTHV</sequence>
<accession>A0ACB7Y001</accession>
<protein>
    <submittedName>
        <fullName evidence="1">Uncharacterized protein</fullName>
    </submittedName>
</protein>
<proteinExistence type="predicted"/>
<dbReference type="EMBL" id="CM037155">
    <property type="protein sequence ID" value="KAH7846558.1"/>
    <property type="molecule type" value="Genomic_DNA"/>
</dbReference>
<evidence type="ECO:0000313" key="1">
    <source>
        <dbReference type="EMBL" id="KAH7846558.1"/>
    </source>
</evidence>
<reference evidence="1 2" key="1">
    <citation type="journal article" date="2021" name="Hortic Res">
        <title>High-quality reference genome and annotation aids understanding of berry development for evergreen blueberry (Vaccinium darrowii).</title>
        <authorList>
            <person name="Yu J."/>
            <person name="Hulse-Kemp A.M."/>
            <person name="Babiker E."/>
            <person name="Staton M."/>
        </authorList>
    </citation>
    <scope>NUCLEOTIDE SEQUENCE [LARGE SCALE GENOMIC DNA]</scope>
    <source>
        <strain evidence="2">cv. NJ 8807/NJ 8810</strain>
        <tissue evidence="1">Young leaf</tissue>
    </source>
</reference>
<evidence type="ECO:0000313" key="2">
    <source>
        <dbReference type="Proteomes" id="UP000828048"/>
    </source>
</evidence>
<comment type="caution">
    <text evidence="1">The sequence shown here is derived from an EMBL/GenBank/DDBJ whole genome shotgun (WGS) entry which is preliminary data.</text>
</comment>
<organism evidence="1 2">
    <name type="scientific">Vaccinium darrowii</name>
    <dbReference type="NCBI Taxonomy" id="229202"/>
    <lineage>
        <taxon>Eukaryota</taxon>
        <taxon>Viridiplantae</taxon>
        <taxon>Streptophyta</taxon>
        <taxon>Embryophyta</taxon>
        <taxon>Tracheophyta</taxon>
        <taxon>Spermatophyta</taxon>
        <taxon>Magnoliopsida</taxon>
        <taxon>eudicotyledons</taxon>
        <taxon>Gunneridae</taxon>
        <taxon>Pentapetalae</taxon>
        <taxon>asterids</taxon>
        <taxon>Ericales</taxon>
        <taxon>Ericaceae</taxon>
        <taxon>Vaccinioideae</taxon>
        <taxon>Vaccinieae</taxon>
        <taxon>Vaccinium</taxon>
    </lineage>
</organism>
<dbReference type="Proteomes" id="UP000828048">
    <property type="component" value="Chromosome 5"/>
</dbReference>
<name>A0ACB7Y001_9ERIC</name>
<keyword evidence="2" id="KW-1185">Reference proteome</keyword>
<gene>
    <name evidence="1" type="ORF">Vadar_015400</name>
</gene>